<evidence type="ECO:0000256" key="1">
    <source>
        <dbReference type="ARBA" id="ARBA00008779"/>
    </source>
</evidence>
<dbReference type="InterPro" id="IPR000917">
    <property type="entry name" value="Sulfatase_N"/>
</dbReference>
<reference evidence="7" key="1">
    <citation type="submission" date="2022-12" db="EMBL/GenBank/DDBJ databases">
        <title>Phocaeicola acetigenes sp. nov., isolated feces from a healthy human.</title>
        <authorList>
            <person name="Do H."/>
            <person name="Ha Y.B."/>
            <person name="Kim J.-S."/>
            <person name="Suh M.K."/>
            <person name="Kim H.S."/>
            <person name="Lee J.-S."/>
        </authorList>
    </citation>
    <scope>NUCLEOTIDE SEQUENCE</scope>
    <source>
        <strain evidence="7">KGMB11183</strain>
    </source>
</reference>
<dbReference type="PROSITE" id="PS00523">
    <property type="entry name" value="SULFATASE_1"/>
    <property type="match status" value="1"/>
</dbReference>
<dbReference type="InterPro" id="IPR050738">
    <property type="entry name" value="Sulfatase"/>
</dbReference>
<comment type="caution">
    <text evidence="7">The sequence shown here is derived from an EMBL/GenBank/DDBJ whole genome shotgun (WGS) entry which is preliminary data.</text>
</comment>
<proteinExistence type="inferred from homology"/>
<keyword evidence="3" id="KW-0378">Hydrolase</keyword>
<keyword evidence="4" id="KW-0106">Calcium</keyword>
<dbReference type="Pfam" id="PF00884">
    <property type="entry name" value="Sulfatase"/>
    <property type="match status" value="1"/>
</dbReference>
<sequence length="434" mass="49272">MKKTVYLSFLLPILSSSNIHAQTEHCPNIVLIMADDFGYECIGANGGEYQTPNINRLAEEGIRFENCHSNPLSTPSRVQLMTGKYNVRNYISFGELDRKETTFANLLKKAGYTTCIAGKWQLGKEKDSPHHFGFDQACLWQHTQKAVDAQGNDTRYTYPVMDINGESIEFSGKDFGPDIACNYIIDFIRQNKEKPFFVYYPMMLTHCPFVATPDSENESRQRSATYKGNAVHFPDMVKYTDKLVGRIVDEINRLNLRENTLIIFTGDNGTDKPIVTMLNGKPYPGGKGKTLDSGTHVPLIVSAPEGLKNTVNTQLIDFTDFLPTLCEAAHIPLSTDKELDGKSFYPQLKGDTTHAREWIYCWYAPRKVYDTQAAVFARNKQYKLYRTGEFYDIKADFDEKHPIPQSQMSEEQKKVAKALKAVIDNYEPLAKLKK</sequence>
<comment type="similarity">
    <text evidence="1">Belongs to the sulfatase family.</text>
</comment>
<evidence type="ECO:0000256" key="3">
    <source>
        <dbReference type="ARBA" id="ARBA00022801"/>
    </source>
</evidence>
<evidence type="ECO:0000313" key="8">
    <source>
        <dbReference type="Proteomes" id="UP001141933"/>
    </source>
</evidence>
<dbReference type="InterPro" id="IPR024607">
    <property type="entry name" value="Sulfatase_CS"/>
</dbReference>
<dbReference type="InterPro" id="IPR017850">
    <property type="entry name" value="Alkaline_phosphatase_core_sf"/>
</dbReference>
<dbReference type="PANTHER" id="PTHR42693:SF53">
    <property type="entry name" value="ENDO-4-O-SULFATASE"/>
    <property type="match status" value="1"/>
</dbReference>
<dbReference type="RefSeq" id="WP_269878595.1">
    <property type="nucleotide sequence ID" value="NZ_JAPZVM010000010.1"/>
</dbReference>
<protein>
    <submittedName>
        <fullName evidence="7">Sulfatase-like hydrolase/transferase</fullName>
    </submittedName>
</protein>
<dbReference type="Gene3D" id="3.40.720.10">
    <property type="entry name" value="Alkaline Phosphatase, subunit A"/>
    <property type="match status" value="1"/>
</dbReference>
<gene>
    <name evidence="7" type="ORF">O6P32_11285</name>
</gene>
<dbReference type="PANTHER" id="PTHR42693">
    <property type="entry name" value="ARYLSULFATASE FAMILY MEMBER"/>
    <property type="match status" value="1"/>
</dbReference>
<feature type="domain" description="Sulfatase N-terminal" evidence="6">
    <location>
        <begin position="27"/>
        <end position="331"/>
    </location>
</feature>
<dbReference type="EMBL" id="JAPZVM010000010">
    <property type="protein sequence ID" value="MCZ8373282.1"/>
    <property type="molecule type" value="Genomic_DNA"/>
</dbReference>
<dbReference type="SUPFAM" id="SSF53649">
    <property type="entry name" value="Alkaline phosphatase-like"/>
    <property type="match status" value="1"/>
</dbReference>
<keyword evidence="5" id="KW-0732">Signal</keyword>
<organism evidence="7 8">
    <name type="scientific">Phocaeicola acetigenes</name>
    <dbReference type="NCBI Taxonomy" id="3016083"/>
    <lineage>
        <taxon>Bacteria</taxon>
        <taxon>Pseudomonadati</taxon>
        <taxon>Bacteroidota</taxon>
        <taxon>Bacteroidia</taxon>
        <taxon>Bacteroidales</taxon>
        <taxon>Bacteroidaceae</taxon>
        <taxon>Phocaeicola</taxon>
    </lineage>
</organism>
<evidence type="ECO:0000259" key="6">
    <source>
        <dbReference type="Pfam" id="PF00884"/>
    </source>
</evidence>
<keyword evidence="2" id="KW-0479">Metal-binding</keyword>
<evidence type="ECO:0000313" key="7">
    <source>
        <dbReference type="EMBL" id="MCZ8373282.1"/>
    </source>
</evidence>
<evidence type="ECO:0000256" key="5">
    <source>
        <dbReference type="SAM" id="SignalP"/>
    </source>
</evidence>
<keyword evidence="8" id="KW-1185">Reference proteome</keyword>
<evidence type="ECO:0000256" key="4">
    <source>
        <dbReference type="ARBA" id="ARBA00022837"/>
    </source>
</evidence>
<feature type="chain" id="PRO_5046192814" evidence="5">
    <location>
        <begin position="22"/>
        <end position="434"/>
    </location>
</feature>
<dbReference type="CDD" id="cd16151">
    <property type="entry name" value="sulfatase_like"/>
    <property type="match status" value="1"/>
</dbReference>
<feature type="signal peptide" evidence="5">
    <location>
        <begin position="1"/>
        <end position="21"/>
    </location>
</feature>
<evidence type="ECO:0000256" key="2">
    <source>
        <dbReference type="ARBA" id="ARBA00022723"/>
    </source>
</evidence>
<accession>A0ABT4PJQ3</accession>
<name>A0ABT4PJQ3_9BACT</name>
<dbReference type="Proteomes" id="UP001141933">
    <property type="component" value="Unassembled WGS sequence"/>
</dbReference>